<keyword evidence="7" id="KW-1185">Reference proteome</keyword>
<feature type="signal peptide" evidence="4">
    <location>
        <begin position="1"/>
        <end position="24"/>
    </location>
</feature>
<feature type="domain" description="LamG-like jellyroll fold" evidence="5">
    <location>
        <begin position="831"/>
        <end position="985"/>
    </location>
</feature>
<evidence type="ECO:0000256" key="3">
    <source>
        <dbReference type="SAM" id="MobiDB-lite"/>
    </source>
</evidence>
<dbReference type="GO" id="GO:0006955">
    <property type="term" value="P:immune response"/>
    <property type="evidence" value="ECO:0007669"/>
    <property type="project" value="InterPro"/>
</dbReference>
<evidence type="ECO:0000256" key="4">
    <source>
        <dbReference type="SAM" id="SignalP"/>
    </source>
</evidence>
<feature type="domain" description="LamG-like jellyroll fold" evidence="5">
    <location>
        <begin position="1064"/>
        <end position="1236"/>
    </location>
</feature>
<dbReference type="InterPro" id="IPR013320">
    <property type="entry name" value="ConA-like_dom_sf"/>
</dbReference>
<dbReference type="SUPFAM" id="SSF49899">
    <property type="entry name" value="Concanavalin A-like lectins/glucanases"/>
    <property type="match status" value="2"/>
</dbReference>
<gene>
    <name evidence="6" type="ORF">FHS34_000223</name>
</gene>
<dbReference type="InterPro" id="IPR006558">
    <property type="entry name" value="LamG-like"/>
</dbReference>
<dbReference type="Proteomes" id="UP000585836">
    <property type="component" value="Unassembled WGS sequence"/>
</dbReference>
<dbReference type="PANTHER" id="PTHR46943:SF1">
    <property type="entry name" value="PENTRAXIN-RELATED PROTEIN PTX3"/>
    <property type="match status" value="1"/>
</dbReference>
<dbReference type="AlphaFoldDB" id="A0A7W9PN45"/>
<protein>
    <recommendedName>
        <fullName evidence="5">LamG-like jellyroll fold domain-containing protein</fullName>
    </recommendedName>
</protein>
<evidence type="ECO:0000259" key="5">
    <source>
        <dbReference type="SMART" id="SM00560"/>
    </source>
</evidence>
<evidence type="ECO:0000256" key="2">
    <source>
        <dbReference type="ARBA" id="ARBA00023157"/>
    </source>
</evidence>
<proteinExistence type="predicted"/>
<keyword evidence="2" id="KW-1015">Disulfide bond</keyword>
<evidence type="ECO:0000256" key="1">
    <source>
        <dbReference type="ARBA" id="ARBA00022729"/>
    </source>
</evidence>
<reference evidence="6 7" key="1">
    <citation type="submission" date="2020-08" db="EMBL/GenBank/DDBJ databases">
        <title>Genomic Encyclopedia of Type Strains, Phase III (KMG-III): the genomes of soil and plant-associated and newly described type strains.</title>
        <authorList>
            <person name="Whitman W."/>
        </authorList>
    </citation>
    <scope>NUCLEOTIDE SEQUENCE [LARGE SCALE GENOMIC DNA]</scope>
    <source>
        <strain evidence="6 7">CECT 3313</strain>
    </source>
</reference>
<sequence>MYALTTGVTSMALLASLAPFTATAATLAGNPSRTQVAGIDHATAAGRAAATGKQVEVTGDRTEYSTTMANPDGTFTLTQSAVPQRVHDDDGSWDPVDTTLVRRPDGTVGPRSAVVDLSFSGGGHTQMVRLGNERGSLRLNWPGKLPDPRLEGAKAVYPEVLDGVDLELTATAEGYREVLVVKSAQAAANPALEQIRLSASTTDLELTPGAGGGLRAVDADGNTVFKGPAGQMWDSAGQAGDATGGAHTQLARVGVAAAGGTNSATAAPAAAGEVPDPVEEGTQPSAGDTSAVMPVHVSGDSVSVKPDLELLRGDDTVYPVRIDPSVGLGVSERTVLSSDGDKFWQFDGDYGVGRCSVSGPYYCGSNYTNRIYFEFSPSKLAGKYILDATFRAHETWSFSCTPKWVDLERTDNISEGTRWPGPAQLDQMGDRLVSAGRGTQCSPDQPDEWIEFNDNPDEADENLASTVRSFADGKISRLTLMLRAKDESDPEAWKRFDDNAELKVNYAFKPGVPTSVGVIPGDGTTAYCKTSSSDPLIVTRVDPMVQARVQTQVEAHLGDEEGSLQAEFVVERGDDAAWHQVWTGYRPDSGWDPDETLEKLRTSNRADGGLYRLRSRTQSHWSYSGKSGDLFSSYSAWCYFKIDSTAPKAPVITTGTPYTECTANLCEGKGGPGVPGSFTFKPNAADKDITGYRWRLLTSSAKDAKVVTGASYTAKDVTPSLSGTQVLSVEAKDVRERWGTPAEFSFKVAPAAGPTGVWHFDDAVSGSTATLAKDSATEGTRHDATLYTAGAGWSSLARRGDADSSLWLDSTDPAKQQGYAATAAPPVNTKDSFTVSSWVYLTDASVNRVVLTAPGTYGSAFTLYYSASYKKWVFNRTAGDVKDSPVYLRSLGDATNPPLKVWTHLSAVFDTKNDTDKTNDTVQLYVNGRPQGKPVVLNTLSTAYQPWASTAGLQIGRSLVGGTWGEYFRGRIDEVSVWQRVLTPDEIAQQAQLLENGVPANELVAAWDAGASTGTQVKEISSYGVASMTLSGSGATLDGENNALVLDGTAGYASMTGPVVDESGSFTVSARARLDSAGLADKPVGYQAQVAAQQASAGESSWALWVTKPAADVYQWKFTRTAVGSDGKVTQSAEVPAGDVAETDTWVQVTGVYDAQEAWEWTDPADAAKTETRYGKLHLYVGEFDQPSEGAAGFTAPQYGSGSLSVGRGSQGGSTGHYLPGALETLRVWTGAMTADQIRSQVLEG</sequence>
<dbReference type="Pfam" id="PF13385">
    <property type="entry name" value="Laminin_G_3"/>
    <property type="match status" value="2"/>
</dbReference>
<dbReference type="EMBL" id="JACHJK010000001">
    <property type="protein sequence ID" value="MBB5924788.1"/>
    <property type="molecule type" value="Genomic_DNA"/>
</dbReference>
<dbReference type="SMART" id="SM00560">
    <property type="entry name" value="LamGL"/>
    <property type="match status" value="2"/>
</dbReference>
<evidence type="ECO:0000313" key="7">
    <source>
        <dbReference type="Proteomes" id="UP000585836"/>
    </source>
</evidence>
<dbReference type="InterPro" id="IPR042837">
    <property type="entry name" value="PTX3"/>
</dbReference>
<keyword evidence="1 4" id="KW-0732">Signal</keyword>
<organism evidence="6 7">
    <name type="scientific">Streptomyces echinatus</name>
    <dbReference type="NCBI Taxonomy" id="67293"/>
    <lineage>
        <taxon>Bacteria</taxon>
        <taxon>Bacillati</taxon>
        <taxon>Actinomycetota</taxon>
        <taxon>Actinomycetes</taxon>
        <taxon>Kitasatosporales</taxon>
        <taxon>Streptomycetaceae</taxon>
        <taxon>Streptomyces</taxon>
    </lineage>
</organism>
<evidence type="ECO:0000313" key="6">
    <source>
        <dbReference type="EMBL" id="MBB5924788.1"/>
    </source>
</evidence>
<accession>A0A7W9PN45</accession>
<name>A0A7W9PN45_9ACTN</name>
<comment type="caution">
    <text evidence="6">The sequence shown here is derived from an EMBL/GenBank/DDBJ whole genome shotgun (WGS) entry which is preliminary data.</text>
</comment>
<feature type="region of interest" description="Disordered" evidence="3">
    <location>
        <begin position="266"/>
        <end position="290"/>
    </location>
</feature>
<dbReference type="PANTHER" id="PTHR46943">
    <property type="entry name" value="PENTRAXIN-RELATED PROTEIN PTX3"/>
    <property type="match status" value="1"/>
</dbReference>
<dbReference type="Gene3D" id="2.60.120.200">
    <property type="match status" value="2"/>
</dbReference>
<feature type="compositionally biased region" description="Low complexity" evidence="3">
    <location>
        <begin position="266"/>
        <end position="275"/>
    </location>
</feature>
<feature type="chain" id="PRO_5030988212" description="LamG-like jellyroll fold domain-containing protein" evidence="4">
    <location>
        <begin position="25"/>
        <end position="1245"/>
    </location>
</feature>